<comment type="caution">
    <text evidence="2">The sequence shown here is derived from an EMBL/GenBank/DDBJ whole genome shotgun (WGS) entry which is preliminary data.</text>
</comment>
<dbReference type="Gene3D" id="3.30.310.190">
    <property type="match status" value="1"/>
</dbReference>
<sequence>MREYKFKRGFRPTAERLEEMLNKHFGGFEFDGECYLVRNFGAIEVLRLKLENKKLYAESRTKLTDDETALKTLKTYNRFLEELTGYTAKERLKMMKEEAEKVD</sequence>
<dbReference type="InterPro" id="IPR040713">
    <property type="entry name" value="DUF5611"/>
</dbReference>
<evidence type="ECO:0000313" key="3">
    <source>
        <dbReference type="EMBL" id="HGF87731.1"/>
    </source>
</evidence>
<evidence type="ECO:0000259" key="1">
    <source>
        <dbReference type="Pfam" id="PF18446"/>
    </source>
</evidence>
<dbReference type="EMBL" id="DTLB01000027">
    <property type="protein sequence ID" value="HFW32238.1"/>
    <property type="molecule type" value="Genomic_DNA"/>
</dbReference>
<evidence type="ECO:0000313" key="2">
    <source>
        <dbReference type="EMBL" id="HFW32238.1"/>
    </source>
</evidence>
<reference evidence="2" key="1">
    <citation type="journal article" date="2020" name="mSystems">
        <title>Genome- and Community-Level Interaction Insights into Carbon Utilization and Element Cycling Functions of Hydrothermarchaeota in Hydrothermal Sediment.</title>
        <authorList>
            <person name="Zhou Z."/>
            <person name="Liu Y."/>
            <person name="Xu W."/>
            <person name="Pan J."/>
            <person name="Luo Z.H."/>
            <person name="Li M."/>
        </authorList>
    </citation>
    <scope>NUCLEOTIDE SEQUENCE [LARGE SCALE GENOMIC DNA]</scope>
    <source>
        <strain evidence="3">SpSt-38</strain>
        <strain evidence="2">SpSt-87</strain>
    </source>
</reference>
<dbReference type="InterPro" id="IPR016800">
    <property type="entry name" value="UCP022080"/>
</dbReference>
<accession>A0A7C3MAB3</accession>
<proteinExistence type="predicted"/>
<dbReference type="PIRSF" id="PIRSF022080">
    <property type="entry name" value="UCP022080"/>
    <property type="match status" value="1"/>
</dbReference>
<dbReference type="Pfam" id="PF18446">
    <property type="entry name" value="DUF5611"/>
    <property type="match status" value="1"/>
</dbReference>
<gene>
    <name evidence="3" type="ORF">ENR21_04950</name>
    <name evidence="2" type="ORF">ENW66_04720</name>
</gene>
<dbReference type="AlphaFoldDB" id="A0A7C3MAB3"/>
<dbReference type="EMBL" id="DSQD01000154">
    <property type="protein sequence ID" value="HGF87731.1"/>
    <property type="molecule type" value="Genomic_DNA"/>
</dbReference>
<name>A0A7C3MAB3_ARCFL</name>
<feature type="domain" description="DUF5611" evidence="1">
    <location>
        <begin position="1"/>
        <end position="97"/>
    </location>
</feature>
<protein>
    <recommendedName>
        <fullName evidence="1">DUF5611 domain-containing protein</fullName>
    </recommendedName>
</protein>
<organism evidence="2">
    <name type="scientific">Archaeoglobus fulgidus</name>
    <dbReference type="NCBI Taxonomy" id="2234"/>
    <lineage>
        <taxon>Archaea</taxon>
        <taxon>Methanobacteriati</taxon>
        <taxon>Methanobacteriota</taxon>
        <taxon>Archaeoglobi</taxon>
        <taxon>Archaeoglobales</taxon>
        <taxon>Archaeoglobaceae</taxon>
        <taxon>Archaeoglobus</taxon>
    </lineage>
</organism>